<dbReference type="SUPFAM" id="SSF56672">
    <property type="entry name" value="DNA/RNA polymerases"/>
    <property type="match status" value="1"/>
</dbReference>
<keyword evidence="3" id="KW-1185">Reference proteome</keyword>
<dbReference type="Gene3D" id="3.10.20.370">
    <property type="match status" value="1"/>
</dbReference>
<dbReference type="PANTHER" id="PTHR48475">
    <property type="entry name" value="RIBONUCLEASE H"/>
    <property type="match status" value="1"/>
</dbReference>
<accession>A0A151SZA2</accession>
<proteinExistence type="predicted"/>
<dbReference type="Proteomes" id="UP000075243">
    <property type="component" value="Chromosome 10"/>
</dbReference>
<organism evidence="2 3">
    <name type="scientific">Cajanus cajan</name>
    <name type="common">Pigeon pea</name>
    <name type="synonym">Cajanus indicus</name>
    <dbReference type="NCBI Taxonomy" id="3821"/>
    <lineage>
        <taxon>Eukaryota</taxon>
        <taxon>Viridiplantae</taxon>
        <taxon>Streptophyta</taxon>
        <taxon>Embryophyta</taxon>
        <taxon>Tracheophyta</taxon>
        <taxon>Spermatophyta</taxon>
        <taxon>Magnoliopsida</taxon>
        <taxon>eudicotyledons</taxon>
        <taxon>Gunneridae</taxon>
        <taxon>Pentapetalae</taxon>
        <taxon>rosids</taxon>
        <taxon>fabids</taxon>
        <taxon>Fabales</taxon>
        <taxon>Fabaceae</taxon>
        <taxon>Papilionoideae</taxon>
        <taxon>50 kb inversion clade</taxon>
        <taxon>NPAAA clade</taxon>
        <taxon>indigoferoid/millettioid clade</taxon>
        <taxon>Phaseoleae</taxon>
        <taxon>Cajanus</taxon>
    </lineage>
</organism>
<evidence type="ECO:0000313" key="2">
    <source>
        <dbReference type="EMBL" id="KYP60135.1"/>
    </source>
</evidence>
<dbReference type="OMA" id="CCYPNDI"/>
<dbReference type="Pfam" id="PF17919">
    <property type="entry name" value="RT_RNaseH_2"/>
    <property type="match status" value="1"/>
</dbReference>
<evidence type="ECO:0000313" key="3">
    <source>
        <dbReference type="Proteomes" id="UP000075243"/>
    </source>
</evidence>
<gene>
    <name evidence="2" type="ORF">KK1_015583</name>
</gene>
<dbReference type="Gramene" id="C.cajan_15145.t">
    <property type="protein sequence ID" value="C.cajan_15145.t.cds1"/>
    <property type="gene ID" value="C.cajan_15145"/>
</dbReference>
<evidence type="ECO:0000259" key="1">
    <source>
        <dbReference type="Pfam" id="PF17919"/>
    </source>
</evidence>
<dbReference type="PANTHER" id="PTHR48475:SF1">
    <property type="entry name" value="RNASE H TYPE-1 DOMAIN-CONTAINING PROTEIN"/>
    <property type="match status" value="1"/>
</dbReference>
<sequence length="124" mass="14517">MEWNDDCQAAFDRIKQYLQRLPILVPPVSGRPLIMYLTILDESMGCVLGQHDDSGRREQAVYYLSKKFTNYEIRYSLLERACCALAWAAHCLRQYILSHNTWLVSKMDPIKYIFEKPALTKRIA</sequence>
<protein>
    <submittedName>
        <fullName evidence="2">Retrovirus-related Pol polyprotein from transposon 17.6</fullName>
    </submittedName>
</protein>
<reference evidence="2 3" key="1">
    <citation type="journal article" date="2012" name="Nat. Biotechnol.">
        <title>Draft genome sequence of pigeonpea (Cajanus cajan), an orphan legume crop of resource-poor farmers.</title>
        <authorList>
            <person name="Varshney R.K."/>
            <person name="Chen W."/>
            <person name="Li Y."/>
            <person name="Bharti A.K."/>
            <person name="Saxena R.K."/>
            <person name="Schlueter J.A."/>
            <person name="Donoghue M.T."/>
            <person name="Azam S."/>
            <person name="Fan G."/>
            <person name="Whaley A.M."/>
            <person name="Farmer A.D."/>
            <person name="Sheridan J."/>
            <person name="Iwata A."/>
            <person name="Tuteja R."/>
            <person name="Penmetsa R.V."/>
            <person name="Wu W."/>
            <person name="Upadhyaya H.D."/>
            <person name="Yang S.P."/>
            <person name="Shah T."/>
            <person name="Saxena K.B."/>
            <person name="Michael T."/>
            <person name="McCombie W.R."/>
            <person name="Yang B."/>
            <person name="Zhang G."/>
            <person name="Yang H."/>
            <person name="Wang J."/>
            <person name="Spillane C."/>
            <person name="Cook D.R."/>
            <person name="May G.D."/>
            <person name="Xu X."/>
            <person name="Jackson S.A."/>
        </authorList>
    </citation>
    <scope>NUCLEOTIDE SEQUENCE [LARGE SCALE GENOMIC DNA]</scope>
    <source>
        <strain evidence="3">cv. Asha</strain>
    </source>
</reference>
<dbReference type="InterPro" id="IPR043502">
    <property type="entry name" value="DNA/RNA_pol_sf"/>
</dbReference>
<dbReference type="EMBL" id="CM003612">
    <property type="protein sequence ID" value="KYP60135.1"/>
    <property type="molecule type" value="Genomic_DNA"/>
</dbReference>
<dbReference type="AlphaFoldDB" id="A0A151SZA2"/>
<name>A0A151SZA2_CAJCA</name>
<feature type="domain" description="Reverse transcriptase/retrotransposon-derived protein RNase H-like" evidence="1">
    <location>
        <begin position="3"/>
        <end position="100"/>
    </location>
</feature>
<dbReference type="InterPro" id="IPR041577">
    <property type="entry name" value="RT_RNaseH_2"/>
</dbReference>